<protein>
    <submittedName>
        <fullName evidence="1">Uncharacterized protein</fullName>
    </submittedName>
</protein>
<gene>
    <name evidence="1" type="ORF">Enr17x_07800</name>
</gene>
<dbReference type="AlphaFoldDB" id="A0A518I6P0"/>
<organism evidence="1 2">
    <name type="scientific">Gimesia fumaroli</name>
    <dbReference type="NCBI Taxonomy" id="2527976"/>
    <lineage>
        <taxon>Bacteria</taxon>
        <taxon>Pseudomonadati</taxon>
        <taxon>Planctomycetota</taxon>
        <taxon>Planctomycetia</taxon>
        <taxon>Planctomycetales</taxon>
        <taxon>Planctomycetaceae</taxon>
        <taxon>Gimesia</taxon>
    </lineage>
</organism>
<accession>A0A518I6P0</accession>
<dbReference type="EMBL" id="CP037452">
    <property type="protein sequence ID" value="QDV48766.1"/>
    <property type="molecule type" value="Genomic_DNA"/>
</dbReference>
<reference evidence="1 2" key="1">
    <citation type="submission" date="2019-03" db="EMBL/GenBank/DDBJ databases">
        <title>Deep-cultivation of Planctomycetes and their phenomic and genomic characterization uncovers novel biology.</title>
        <authorList>
            <person name="Wiegand S."/>
            <person name="Jogler M."/>
            <person name="Boedeker C."/>
            <person name="Pinto D."/>
            <person name="Vollmers J."/>
            <person name="Rivas-Marin E."/>
            <person name="Kohn T."/>
            <person name="Peeters S.H."/>
            <person name="Heuer A."/>
            <person name="Rast P."/>
            <person name="Oberbeckmann S."/>
            <person name="Bunk B."/>
            <person name="Jeske O."/>
            <person name="Meyerdierks A."/>
            <person name="Storesund J.E."/>
            <person name="Kallscheuer N."/>
            <person name="Luecker S."/>
            <person name="Lage O.M."/>
            <person name="Pohl T."/>
            <person name="Merkel B.J."/>
            <person name="Hornburger P."/>
            <person name="Mueller R.-W."/>
            <person name="Bruemmer F."/>
            <person name="Labrenz M."/>
            <person name="Spormann A.M."/>
            <person name="Op den Camp H."/>
            <person name="Overmann J."/>
            <person name="Amann R."/>
            <person name="Jetten M.S.M."/>
            <person name="Mascher T."/>
            <person name="Medema M.H."/>
            <person name="Devos D.P."/>
            <person name="Kaster A.-K."/>
            <person name="Ovreas L."/>
            <person name="Rohde M."/>
            <person name="Galperin M.Y."/>
            <person name="Jogler C."/>
        </authorList>
    </citation>
    <scope>NUCLEOTIDE SEQUENCE [LARGE SCALE GENOMIC DNA]</scope>
    <source>
        <strain evidence="1 2">Enr17</strain>
    </source>
</reference>
<proteinExistence type="predicted"/>
<name>A0A518I6P0_9PLAN</name>
<dbReference type="Proteomes" id="UP000318313">
    <property type="component" value="Chromosome"/>
</dbReference>
<keyword evidence="2" id="KW-1185">Reference proteome</keyword>
<sequence length="31" mass="3489">MLYQVVRGTKLGLLLPNIQEKFVGVDLFILA</sequence>
<evidence type="ECO:0000313" key="2">
    <source>
        <dbReference type="Proteomes" id="UP000318313"/>
    </source>
</evidence>
<dbReference type="KEGG" id="gfm:Enr17x_07800"/>
<evidence type="ECO:0000313" key="1">
    <source>
        <dbReference type="EMBL" id="QDV48766.1"/>
    </source>
</evidence>